<feature type="compositionally biased region" description="Basic and acidic residues" evidence="2">
    <location>
        <begin position="205"/>
        <end position="214"/>
    </location>
</feature>
<dbReference type="Proteomes" id="UP001055712">
    <property type="component" value="Unassembled WGS sequence"/>
</dbReference>
<feature type="compositionally biased region" description="Basic and acidic residues" evidence="2">
    <location>
        <begin position="91"/>
        <end position="110"/>
    </location>
</feature>
<dbReference type="InterPro" id="IPR036908">
    <property type="entry name" value="RlpA-like_sf"/>
</dbReference>
<evidence type="ECO:0000256" key="3">
    <source>
        <dbReference type="SAM" id="SignalP"/>
    </source>
</evidence>
<feature type="compositionally biased region" description="Low complexity" evidence="2">
    <location>
        <begin position="221"/>
        <end position="256"/>
    </location>
</feature>
<keyword evidence="1" id="KW-1015">Disulfide bond</keyword>
<evidence type="ECO:0000313" key="5">
    <source>
        <dbReference type="EMBL" id="KAI3424251.1"/>
    </source>
</evidence>
<accession>A0A9D4TFJ3</accession>
<reference evidence="5" key="1">
    <citation type="journal article" date="2019" name="Plant J.">
        <title>Chlorella vulgaris genome assembly and annotation reveals the molecular basis for metabolic acclimation to high light conditions.</title>
        <authorList>
            <person name="Cecchin M."/>
            <person name="Marcolungo L."/>
            <person name="Rossato M."/>
            <person name="Girolomoni L."/>
            <person name="Cosentino E."/>
            <person name="Cuine S."/>
            <person name="Li-Beisson Y."/>
            <person name="Delledonne M."/>
            <person name="Ballottari M."/>
        </authorList>
    </citation>
    <scope>NUCLEOTIDE SEQUENCE</scope>
    <source>
        <strain evidence="5">211/11P</strain>
    </source>
</reference>
<protein>
    <recommendedName>
        <fullName evidence="4">Barwin domain-containing protein</fullName>
    </recommendedName>
</protein>
<dbReference type="InterPro" id="IPR001153">
    <property type="entry name" value="Barwin_dom"/>
</dbReference>
<dbReference type="PROSITE" id="PS51174">
    <property type="entry name" value="BARWIN_3"/>
    <property type="match status" value="1"/>
</dbReference>
<dbReference type="GO" id="GO:0004540">
    <property type="term" value="F:RNA nuclease activity"/>
    <property type="evidence" value="ECO:0007669"/>
    <property type="project" value="InterPro"/>
</dbReference>
<feature type="signal peptide" evidence="3">
    <location>
        <begin position="1"/>
        <end position="26"/>
    </location>
</feature>
<dbReference type="GO" id="GO:0042742">
    <property type="term" value="P:defense response to bacterium"/>
    <property type="evidence" value="ECO:0007669"/>
    <property type="project" value="InterPro"/>
</dbReference>
<reference evidence="5" key="2">
    <citation type="submission" date="2020-11" db="EMBL/GenBank/DDBJ databases">
        <authorList>
            <person name="Cecchin M."/>
            <person name="Marcolungo L."/>
            <person name="Rossato M."/>
            <person name="Girolomoni L."/>
            <person name="Cosentino E."/>
            <person name="Cuine S."/>
            <person name="Li-Beisson Y."/>
            <person name="Delledonne M."/>
            <person name="Ballottari M."/>
        </authorList>
    </citation>
    <scope>NUCLEOTIDE SEQUENCE</scope>
    <source>
        <strain evidence="5">211/11P</strain>
        <tissue evidence="5">Whole cell</tissue>
    </source>
</reference>
<evidence type="ECO:0000313" key="6">
    <source>
        <dbReference type="Proteomes" id="UP001055712"/>
    </source>
</evidence>
<feature type="compositionally biased region" description="Basic and acidic residues" evidence="2">
    <location>
        <begin position="129"/>
        <end position="158"/>
    </location>
</feature>
<dbReference type="AlphaFoldDB" id="A0A9D4TFJ3"/>
<proteinExistence type="predicted"/>
<comment type="caution">
    <text evidence="5">The sequence shown here is derived from an EMBL/GenBank/DDBJ whole genome shotgun (WGS) entry which is preliminary data.</text>
</comment>
<dbReference type="PROSITE" id="PS00771">
    <property type="entry name" value="BARWIN_1"/>
    <property type="match status" value="1"/>
</dbReference>
<evidence type="ECO:0000256" key="2">
    <source>
        <dbReference type="SAM" id="MobiDB-lite"/>
    </source>
</evidence>
<feature type="compositionally biased region" description="Low complexity" evidence="2">
    <location>
        <begin position="111"/>
        <end position="128"/>
    </location>
</feature>
<dbReference type="PRINTS" id="PR00602">
    <property type="entry name" value="BARWIN"/>
</dbReference>
<keyword evidence="6" id="KW-1185">Reference proteome</keyword>
<dbReference type="OrthoDB" id="5985073at2759"/>
<sequence>MRPTSLSLALMALLALCQLSVVPVEARTLAGSRRSLLKKSAAERAHERLEKQQLAAMQAQQDLLNAQGNAVHQQQAAEQLHEQQQTAIKQAAREAKQLAKQEQRRAEKAAQDQAVAEQQAALQASAQEANDRAAKEARKAEREAKKLERERKRAEKAAAEQAAQAEQEAQQALDEANQRVDAAAAEATAAHDATAASATDGGDQEGSKSERQADEGAELMAASIASADTSTDASTGTSTDDSSTSDGSSSGSSSGDPIWGLETGYSSGGGGGTVRATYHYYAPQYETSSLYCADEFNKFLPVGPDHWLLQYPWVAYCGDLGPMSQDKCGKCLEVTNVATGASVKTRVVDLCGFDGVDMDPKGFNAIDTNKNGVRDGNMNVRLSWC</sequence>
<feature type="chain" id="PRO_5038802265" description="Barwin domain-containing protein" evidence="3">
    <location>
        <begin position="27"/>
        <end position="385"/>
    </location>
</feature>
<feature type="compositionally biased region" description="Low complexity" evidence="2">
    <location>
        <begin position="74"/>
        <end position="85"/>
    </location>
</feature>
<dbReference type="EMBL" id="SIDB01000013">
    <property type="protein sequence ID" value="KAI3424251.1"/>
    <property type="molecule type" value="Genomic_DNA"/>
</dbReference>
<dbReference type="PANTHER" id="PTHR46351">
    <property type="entry name" value="WOUND-INDUCED PROTEIN WIN2"/>
    <property type="match status" value="1"/>
</dbReference>
<gene>
    <name evidence="5" type="ORF">D9Q98_009606</name>
</gene>
<feature type="domain" description="Barwin" evidence="4">
    <location>
        <begin position="269"/>
        <end position="385"/>
    </location>
</feature>
<dbReference type="PANTHER" id="PTHR46351:SF3">
    <property type="entry name" value="WOUND-INDUCED PROTEIN WIN2"/>
    <property type="match status" value="1"/>
</dbReference>
<evidence type="ECO:0000256" key="1">
    <source>
        <dbReference type="ARBA" id="ARBA00023157"/>
    </source>
</evidence>
<organism evidence="5 6">
    <name type="scientific">Chlorella vulgaris</name>
    <name type="common">Green alga</name>
    <dbReference type="NCBI Taxonomy" id="3077"/>
    <lineage>
        <taxon>Eukaryota</taxon>
        <taxon>Viridiplantae</taxon>
        <taxon>Chlorophyta</taxon>
        <taxon>core chlorophytes</taxon>
        <taxon>Trebouxiophyceae</taxon>
        <taxon>Chlorellales</taxon>
        <taxon>Chlorellaceae</taxon>
        <taxon>Chlorella clade</taxon>
        <taxon>Chlorella</taxon>
    </lineage>
</organism>
<dbReference type="Gene3D" id="2.40.40.10">
    <property type="entry name" value="RlpA-like domain"/>
    <property type="match status" value="1"/>
</dbReference>
<feature type="region of interest" description="Disordered" evidence="2">
    <location>
        <begin position="74"/>
        <end position="261"/>
    </location>
</feature>
<dbReference type="SUPFAM" id="SSF50685">
    <property type="entry name" value="Barwin-like endoglucanases"/>
    <property type="match status" value="1"/>
</dbReference>
<dbReference type="GO" id="GO:0050832">
    <property type="term" value="P:defense response to fungus"/>
    <property type="evidence" value="ECO:0007669"/>
    <property type="project" value="InterPro"/>
</dbReference>
<keyword evidence="3" id="KW-0732">Signal</keyword>
<feature type="compositionally biased region" description="Low complexity" evidence="2">
    <location>
        <begin position="159"/>
        <end position="200"/>
    </location>
</feature>
<name>A0A9D4TFJ3_CHLVU</name>
<dbReference type="InterPro" id="IPR044301">
    <property type="entry name" value="PR4"/>
</dbReference>
<dbReference type="Pfam" id="PF00967">
    <property type="entry name" value="Barwin"/>
    <property type="match status" value="1"/>
</dbReference>
<evidence type="ECO:0000259" key="4">
    <source>
        <dbReference type="PROSITE" id="PS51174"/>
    </source>
</evidence>
<dbReference type="InterPro" id="IPR018226">
    <property type="entry name" value="Barwin_CS"/>
</dbReference>